<evidence type="ECO:0000313" key="3">
    <source>
        <dbReference type="Proteomes" id="UP001196413"/>
    </source>
</evidence>
<name>A0AAD5MRC5_PARTN</name>
<dbReference type="AlphaFoldDB" id="A0AAD5MRC5"/>
<evidence type="ECO:0000313" key="2">
    <source>
        <dbReference type="EMBL" id="KAJ1361283.1"/>
    </source>
</evidence>
<dbReference type="EMBL" id="JAHQIW010004156">
    <property type="protein sequence ID" value="KAJ1361283.1"/>
    <property type="molecule type" value="Genomic_DNA"/>
</dbReference>
<keyword evidence="1" id="KW-0472">Membrane</keyword>
<keyword evidence="1" id="KW-0812">Transmembrane</keyword>
<protein>
    <submittedName>
        <fullName evidence="2">Uncharacterized protein</fullName>
    </submittedName>
</protein>
<feature type="transmembrane region" description="Helical" evidence="1">
    <location>
        <begin position="17"/>
        <end position="39"/>
    </location>
</feature>
<gene>
    <name evidence="2" type="ORF">KIN20_020499</name>
</gene>
<organism evidence="2 3">
    <name type="scientific">Parelaphostrongylus tenuis</name>
    <name type="common">Meningeal worm</name>
    <dbReference type="NCBI Taxonomy" id="148309"/>
    <lineage>
        <taxon>Eukaryota</taxon>
        <taxon>Metazoa</taxon>
        <taxon>Ecdysozoa</taxon>
        <taxon>Nematoda</taxon>
        <taxon>Chromadorea</taxon>
        <taxon>Rhabditida</taxon>
        <taxon>Rhabditina</taxon>
        <taxon>Rhabditomorpha</taxon>
        <taxon>Strongyloidea</taxon>
        <taxon>Metastrongylidae</taxon>
        <taxon>Parelaphostrongylus</taxon>
    </lineage>
</organism>
<evidence type="ECO:0000256" key="1">
    <source>
        <dbReference type="SAM" id="Phobius"/>
    </source>
</evidence>
<keyword evidence="1" id="KW-1133">Transmembrane helix</keyword>
<keyword evidence="3" id="KW-1185">Reference proteome</keyword>
<sequence length="188" mass="21278">MEEKNAVATDMKSLLPFHLGAVTPLLFYTAIFFTVCWLLHESLCLELSSTDGNLLGYPLLSARFATLIGNMKQLDDAAKFSLLKFCLRGKALFSIQRLAITSDIVRKEATMDVMDSAFPSAVVDTGTYDFSFAAISARKRITLHESIRDNKHQRFEKKCPYCNSLFHKAFQYNVYATPQQRCSQARKL</sequence>
<reference evidence="2" key="1">
    <citation type="submission" date="2021-06" db="EMBL/GenBank/DDBJ databases">
        <title>Parelaphostrongylus tenuis whole genome reference sequence.</title>
        <authorList>
            <person name="Garwood T.J."/>
            <person name="Larsen P.A."/>
            <person name="Fountain-Jones N.M."/>
            <person name="Garbe J.R."/>
            <person name="Macchietto M.G."/>
            <person name="Kania S.A."/>
            <person name="Gerhold R.W."/>
            <person name="Richards J.E."/>
            <person name="Wolf T.M."/>
        </authorList>
    </citation>
    <scope>NUCLEOTIDE SEQUENCE</scope>
    <source>
        <strain evidence="2">MNPRO001-30</strain>
        <tissue evidence="2">Meninges</tissue>
    </source>
</reference>
<dbReference type="Proteomes" id="UP001196413">
    <property type="component" value="Unassembled WGS sequence"/>
</dbReference>
<accession>A0AAD5MRC5</accession>
<comment type="caution">
    <text evidence="2">The sequence shown here is derived from an EMBL/GenBank/DDBJ whole genome shotgun (WGS) entry which is preliminary data.</text>
</comment>
<proteinExistence type="predicted"/>